<dbReference type="SUPFAM" id="SSF46785">
    <property type="entry name" value="Winged helix' DNA-binding domain"/>
    <property type="match status" value="1"/>
</dbReference>
<reference evidence="5 6" key="1">
    <citation type="submission" date="2024-03" db="EMBL/GenBank/DDBJ databases">
        <title>Ignisphaera cupida sp. nov., a hyperthermophilic hydrolytic archaeon from a hot spring of Kamchatka, and proposal of Ignisphaeraceae fam. nov.</title>
        <authorList>
            <person name="Podosokorskaya O.A."/>
            <person name="Elcheninov A.G."/>
            <person name="Maltseva A.I."/>
            <person name="Zayulina K.S."/>
            <person name="Novikov A."/>
            <person name="Merkel A.Y."/>
        </authorList>
    </citation>
    <scope>NUCLEOTIDE SEQUENCE [LARGE SCALE GENOMIC DNA]</scope>
    <source>
        <strain evidence="5 6">38H-sp</strain>
    </source>
</reference>
<dbReference type="PANTHER" id="PTHR38445:SF12">
    <property type="entry name" value="GNTR-FAMILY TRANSCRIPTIONAL REGULATOR"/>
    <property type="match status" value="1"/>
</dbReference>
<evidence type="ECO:0000256" key="2">
    <source>
        <dbReference type="ARBA" id="ARBA00023125"/>
    </source>
</evidence>
<evidence type="ECO:0000313" key="5">
    <source>
        <dbReference type="EMBL" id="MEM5947132.1"/>
    </source>
</evidence>
<dbReference type="PANTHER" id="PTHR38445">
    <property type="entry name" value="HTH-TYPE TRANSCRIPTIONAL REPRESSOR YTRA"/>
    <property type="match status" value="1"/>
</dbReference>
<comment type="caution">
    <text evidence="5">The sequence shown here is derived from an EMBL/GenBank/DDBJ whole genome shotgun (WGS) entry which is preliminary data.</text>
</comment>
<keyword evidence="6" id="KW-1185">Reference proteome</keyword>
<proteinExistence type="predicted"/>
<keyword evidence="3" id="KW-0804">Transcription</keyword>
<dbReference type="CDD" id="cd07377">
    <property type="entry name" value="WHTH_GntR"/>
    <property type="match status" value="1"/>
</dbReference>
<keyword evidence="2" id="KW-0238">DNA-binding</keyword>
<dbReference type="PROSITE" id="PS50949">
    <property type="entry name" value="HTH_GNTR"/>
    <property type="match status" value="1"/>
</dbReference>
<organism evidence="5 6">
    <name type="scientific">Rarispira pelagica</name>
    <dbReference type="NCBI Taxonomy" id="3141764"/>
    <lineage>
        <taxon>Bacteria</taxon>
        <taxon>Pseudomonadati</taxon>
        <taxon>Spirochaetota</taxon>
        <taxon>Spirochaetia</taxon>
        <taxon>Winmispirales</taxon>
        <taxon>Winmispiraceae</taxon>
        <taxon>Rarispira</taxon>
    </lineage>
</organism>
<accession>A0ABU9UAE4</accession>
<dbReference type="InterPro" id="IPR000524">
    <property type="entry name" value="Tscrpt_reg_HTH_GntR"/>
</dbReference>
<dbReference type="SMART" id="SM00345">
    <property type="entry name" value="HTH_GNTR"/>
    <property type="match status" value="1"/>
</dbReference>
<dbReference type="Proteomes" id="UP001466331">
    <property type="component" value="Unassembled WGS sequence"/>
</dbReference>
<dbReference type="Pfam" id="PF00392">
    <property type="entry name" value="GntR"/>
    <property type="match status" value="1"/>
</dbReference>
<dbReference type="RefSeq" id="WP_420068585.1">
    <property type="nucleotide sequence ID" value="NZ_JBCHKQ010000001.1"/>
</dbReference>
<dbReference type="Gene3D" id="1.10.10.10">
    <property type="entry name" value="Winged helix-like DNA-binding domain superfamily/Winged helix DNA-binding domain"/>
    <property type="match status" value="1"/>
</dbReference>
<dbReference type="InterPro" id="IPR036390">
    <property type="entry name" value="WH_DNA-bd_sf"/>
</dbReference>
<gene>
    <name evidence="5" type="ORF">WKV44_01090</name>
</gene>
<evidence type="ECO:0000256" key="3">
    <source>
        <dbReference type="ARBA" id="ARBA00023163"/>
    </source>
</evidence>
<evidence type="ECO:0000259" key="4">
    <source>
        <dbReference type="PROSITE" id="PS50949"/>
    </source>
</evidence>
<evidence type="ECO:0000313" key="6">
    <source>
        <dbReference type="Proteomes" id="UP001466331"/>
    </source>
</evidence>
<protein>
    <submittedName>
        <fullName evidence="5">GntR family transcriptional regulator</fullName>
    </submittedName>
</protein>
<name>A0ABU9UAE4_9SPIR</name>
<feature type="domain" description="HTH gntR-type" evidence="4">
    <location>
        <begin position="11"/>
        <end position="78"/>
    </location>
</feature>
<dbReference type="EMBL" id="JBCHKQ010000001">
    <property type="protein sequence ID" value="MEM5947132.1"/>
    <property type="molecule type" value="Genomic_DNA"/>
</dbReference>
<evidence type="ECO:0000256" key="1">
    <source>
        <dbReference type="ARBA" id="ARBA00023015"/>
    </source>
</evidence>
<keyword evidence="1" id="KW-0805">Transcription regulation</keyword>
<dbReference type="InterPro" id="IPR036388">
    <property type="entry name" value="WH-like_DNA-bd_sf"/>
</dbReference>
<sequence length="126" mass="14185">MLWSVDFSSDIPIYRQLADQIISFIAEKKLRPGDKLPSIRELSGDLGINLHTVNKAYKLLADDGFLVMTPSGVFVNASGIPAPDLAFYKKLDYELERMAAICIARGVEKAELIKRLDEQWSKKDIK</sequence>